<proteinExistence type="predicted"/>
<dbReference type="PROSITE" id="PS00678">
    <property type="entry name" value="WD_REPEATS_1"/>
    <property type="match status" value="2"/>
</dbReference>
<keyword evidence="1 3" id="KW-0853">WD repeat</keyword>
<dbReference type="AlphaFoldDB" id="A0A9P3GG55"/>
<dbReference type="Gene3D" id="2.130.10.10">
    <property type="entry name" value="YVTN repeat-like/Quinoprotein amine dehydrogenase"/>
    <property type="match status" value="3"/>
</dbReference>
<accession>A0A9P3GG55</accession>
<protein>
    <submittedName>
        <fullName evidence="5">WD40 repeat domain-containing protein</fullName>
    </submittedName>
</protein>
<dbReference type="OrthoDB" id="2627610at2759"/>
<evidence type="ECO:0000256" key="1">
    <source>
        <dbReference type="ARBA" id="ARBA00022574"/>
    </source>
</evidence>
<feature type="region of interest" description="Disordered" evidence="4">
    <location>
        <begin position="235"/>
        <end position="262"/>
    </location>
</feature>
<evidence type="ECO:0000313" key="5">
    <source>
        <dbReference type="EMBL" id="GJE94313.1"/>
    </source>
</evidence>
<evidence type="ECO:0000256" key="3">
    <source>
        <dbReference type="PROSITE-ProRule" id="PRU00221"/>
    </source>
</evidence>
<evidence type="ECO:0000256" key="2">
    <source>
        <dbReference type="ARBA" id="ARBA00022737"/>
    </source>
</evidence>
<dbReference type="PANTHER" id="PTHR19879">
    <property type="entry name" value="TRANSCRIPTION INITIATION FACTOR TFIID"/>
    <property type="match status" value="1"/>
</dbReference>
<dbReference type="InterPro" id="IPR036322">
    <property type="entry name" value="WD40_repeat_dom_sf"/>
</dbReference>
<dbReference type="PROSITE" id="PS50082">
    <property type="entry name" value="WD_REPEATS_2"/>
    <property type="match status" value="2"/>
</dbReference>
<organism evidence="5 6">
    <name type="scientific">Phanerochaete sordida</name>
    <dbReference type="NCBI Taxonomy" id="48140"/>
    <lineage>
        <taxon>Eukaryota</taxon>
        <taxon>Fungi</taxon>
        <taxon>Dikarya</taxon>
        <taxon>Basidiomycota</taxon>
        <taxon>Agaricomycotina</taxon>
        <taxon>Agaricomycetes</taxon>
        <taxon>Polyporales</taxon>
        <taxon>Phanerochaetaceae</taxon>
        <taxon>Phanerochaete</taxon>
    </lineage>
</organism>
<comment type="caution">
    <text evidence="5">The sequence shown here is derived from an EMBL/GenBank/DDBJ whole genome shotgun (WGS) entry which is preliminary data.</text>
</comment>
<dbReference type="SMART" id="SM00320">
    <property type="entry name" value="WD40"/>
    <property type="match status" value="8"/>
</dbReference>
<sequence>MYKLSRSSSATSPYAIYPSSMFSLDLGYALWYPEPHARTGEPHVGDVGYTSDGAFIRLFNVDKSNAEHAVTFPWKPVFPLTDSNVPSPDIFAMLDQRRRPIEPGPYPSHGVRKAEIGGSILYGRYGASGDISVGYTCKDTQGGLLVLQSEAEYASVFAVAHLKTYVAKHHESWLMYARSLGCEVSEEDVFLVGGWVKTSADWKATAFSNHATKKSLSLKGAVSGMLGLGFHGSDSRSDYGAKSHRQGTKYRNNNDKPPQNDLSKDQAVFLKRYKVKRRLGVLKTIVAGAGYDQLPRGGGSDGYPGAGIAVNLDGEDHKPEDNGIHWLEDKIVDPLDVLLDYILEISDADVAVACDLDLESIVGVDVRPIDFATYLRKVQPPVDLSSQYGTISIPALLSQEHVKKLEKRLVKREDIRRWPKISLDRAGAPSLAVVRFKDATDTSPDIPSKWHYLRFQAFEQPGAAPRPVMGFSPDDKLFAAVSDLCQITVWRLVDGLSVQTLQEGGHSFIITAISFSPDSQHLASCSHDETIIIWDISSGRALRRLVGHQEPVEHVSYAAGGSLLASASSDSVVKIWDAHSGSPLCQFSHSETITRLLISADGLYMAVEMTRSVAVYDTQDAVQLAILECHQDAKVASVAFDPFMNRLFISDHRGRGCTYSLRTCNALKIFDDLPTKVHCAAFAPDRDALAVALNHTVGIITAYAPLELPFRLGVFVAALAISSDGEFIAAAGGEGTTGRIKVWSMRTRGLVVGYDTPSSNFFEIAFSSDNEQLLTFGEDGHACSWSVQDALRMH</sequence>
<keyword evidence="2" id="KW-0677">Repeat</keyword>
<dbReference type="PANTHER" id="PTHR19879:SF9">
    <property type="entry name" value="TRANSCRIPTION INITIATION FACTOR TFIID SUBUNIT 5"/>
    <property type="match status" value="1"/>
</dbReference>
<name>A0A9P3GG55_9APHY</name>
<dbReference type="Proteomes" id="UP000703269">
    <property type="component" value="Unassembled WGS sequence"/>
</dbReference>
<reference evidence="5 6" key="1">
    <citation type="submission" date="2021-08" db="EMBL/GenBank/DDBJ databases">
        <title>Draft Genome Sequence of Phanerochaete sordida strain YK-624.</title>
        <authorList>
            <person name="Mori T."/>
            <person name="Dohra H."/>
            <person name="Suzuki T."/>
            <person name="Kawagishi H."/>
            <person name="Hirai H."/>
        </authorList>
    </citation>
    <scope>NUCLEOTIDE SEQUENCE [LARGE SCALE GENOMIC DNA]</scope>
    <source>
        <strain evidence="5 6">YK-624</strain>
    </source>
</reference>
<dbReference type="InterPro" id="IPR001680">
    <property type="entry name" value="WD40_rpt"/>
</dbReference>
<evidence type="ECO:0000313" key="6">
    <source>
        <dbReference type="Proteomes" id="UP000703269"/>
    </source>
</evidence>
<feature type="repeat" description="WD" evidence="3">
    <location>
        <begin position="545"/>
        <end position="586"/>
    </location>
</feature>
<feature type="repeat" description="WD" evidence="3">
    <location>
        <begin position="503"/>
        <end position="544"/>
    </location>
</feature>
<dbReference type="SUPFAM" id="SSF50978">
    <property type="entry name" value="WD40 repeat-like"/>
    <property type="match status" value="1"/>
</dbReference>
<gene>
    <name evidence="5" type="ORF">PsYK624_104820</name>
</gene>
<dbReference type="EMBL" id="BPQB01000039">
    <property type="protein sequence ID" value="GJE94313.1"/>
    <property type="molecule type" value="Genomic_DNA"/>
</dbReference>
<dbReference type="InterPro" id="IPR015943">
    <property type="entry name" value="WD40/YVTN_repeat-like_dom_sf"/>
</dbReference>
<dbReference type="PROSITE" id="PS50294">
    <property type="entry name" value="WD_REPEATS_REGION"/>
    <property type="match status" value="2"/>
</dbReference>
<feature type="compositionally biased region" description="Polar residues" evidence="4">
    <location>
        <begin position="249"/>
        <end position="261"/>
    </location>
</feature>
<keyword evidence="6" id="KW-1185">Reference proteome</keyword>
<dbReference type="InterPro" id="IPR019775">
    <property type="entry name" value="WD40_repeat_CS"/>
</dbReference>
<dbReference type="Pfam" id="PF00400">
    <property type="entry name" value="WD40"/>
    <property type="match status" value="2"/>
</dbReference>
<evidence type="ECO:0000256" key="4">
    <source>
        <dbReference type="SAM" id="MobiDB-lite"/>
    </source>
</evidence>